<evidence type="ECO:0000256" key="15">
    <source>
        <dbReference type="ARBA" id="ARBA00030682"/>
    </source>
</evidence>
<dbReference type="PANTHER" id="PTHR43758">
    <property type="entry name" value="7,8-DIHYDRO-8-OXOGUANINE TRIPHOSPHATASE"/>
    <property type="match status" value="1"/>
</dbReference>
<dbReference type="Pfam" id="PF00293">
    <property type="entry name" value="NUDIX"/>
    <property type="match status" value="1"/>
</dbReference>
<organism evidence="23 24">
    <name type="scientific">Candidatus Collierbacteria bacterium GW2011_GWC2_44_18</name>
    <dbReference type="NCBI Taxonomy" id="1618392"/>
    <lineage>
        <taxon>Bacteria</taxon>
        <taxon>Candidatus Collieribacteriota</taxon>
    </lineage>
</organism>
<keyword evidence="6" id="KW-0460">Magnesium</keyword>
<evidence type="ECO:0000256" key="9">
    <source>
        <dbReference type="ARBA" id="ARBA00024486"/>
    </source>
</evidence>
<evidence type="ECO:0000259" key="22">
    <source>
        <dbReference type="PROSITE" id="PS51462"/>
    </source>
</evidence>
<dbReference type="CDD" id="cd03427">
    <property type="entry name" value="NUDIX_MTH1_Nudt1"/>
    <property type="match status" value="1"/>
</dbReference>
<dbReference type="Proteomes" id="UP000034172">
    <property type="component" value="Unassembled WGS sequence"/>
</dbReference>
<accession>A0A0G1HPJ1</accession>
<gene>
    <name evidence="23" type="ORF">UW41_C0017G0008</name>
</gene>
<evidence type="ECO:0000256" key="10">
    <source>
        <dbReference type="ARBA" id="ARBA00024596"/>
    </source>
</evidence>
<keyword evidence="4" id="KW-0479">Metal-binding</keyword>
<keyword evidence="5 23" id="KW-0378">Hydrolase</keyword>
<evidence type="ECO:0000256" key="2">
    <source>
        <dbReference type="ARBA" id="ARBA00005582"/>
    </source>
</evidence>
<comment type="catalytic activity">
    <reaction evidence="20">
        <text>N(6)-methyl-dATP + H2O = N(6)-methyl-dAMP + diphosphate + H(+)</text>
        <dbReference type="Rhea" id="RHEA:67604"/>
        <dbReference type="ChEBI" id="CHEBI:15377"/>
        <dbReference type="ChEBI" id="CHEBI:15378"/>
        <dbReference type="ChEBI" id="CHEBI:33019"/>
        <dbReference type="ChEBI" id="CHEBI:169976"/>
        <dbReference type="ChEBI" id="CHEBI:172872"/>
    </reaction>
    <physiologicalReaction direction="left-to-right" evidence="20">
        <dbReference type="Rhea" id="RHEA:67605"/>
    </physiologicalReaction>
</comment>
<dbReference type="PRINTS" id="PR01403">
    <property type="entry name" value="8OXTPHPHTASE"/>
</dbReference>
<dbReference type="GO" id="GO:0046872">
    <property type="term" value="F:metal ion binding"/>
    <property type="evidence" value="ECO:0007669"/>
    <property type="project" value="UniProtKB-KW"/>
</dbReference>
<dbReference type="PROSITE" id="PS51462">
    <property type="entry name" value="NUDIX"/>
    <property type="match status" value="1"/>
</dbReference>
<comment type="catalytic activity">
    <reaction evidence="9">
        <text>8-oxo-dGTP + H2O = 8-oxo-dGMP + diphosphate + H(+)</text>
        <dbReference type="Rhea" id="RHEA:31575"/>
        <dbReference type="ChEBI" id="CHEBI:15377"/>
        <dbReference type="ChEBI" id="CHEBI:15378"/>
        <dbReference type="ChEBI" id="CHEBI:33019"/>
        <dbReference type="ChEBI" id="CHEBI:63224"/>
        <dbReference type="ChEBI" id="CHEBI:77896"/>
    </reaction>
    <physiologicalReaction direction="left-to-right" evidence="9">
        <dbReference type="Rhea" id="RHEA:31576"/>
    </physiologicalReaction>
</comment>
<comment type="catalytic activity">
    <reaction evidence="10">
        <text>2-oxo-ATP + H2O = 2-oxo-AMP + diphosphate + H(+)</text>
        <dbReference type="Rhea" id="RHEA:67392"/>
        <dbReference type="ChEBI" id="CHEBI:15377"/>
        <dbReference type="ChEBI" id="CHEBI:15378"/>
        <dbReference type="ChEBI" id="CHEBI:33019"/>
        <dbReference type="ChEBI" id="CHEBI:71395"/>
        <dbReference type="ChEBI" id="CHEBI:172878"/>
    </reaction>
    <physiologicalReaction direction="left-to-right" evidence="10">
        <dbReference type="Rhea" id="RHEA:67393"/>
    </physiologicalReaction>
</comment>
<comment type="similarity">
    <text evidence="2">Belongs to the Nudix hydrolase family.</text>
</comment>
<dbReference type="GO" id="GO:0008413">
    <property type="term" value="F:8-oxo-7,8-dihydroguanosine triphosphate pyrophosphatase activity"/>
    <property type="evidence" value="ECO:0007669"/>
    <property type="project" value="InterPro"/>
</dbReference>
<evidence type="ECO:0000256" key="4">
    <source>
        <dbReference type="ARBA" id="ARBA00022723"/>
    </source>
</evidence>
<dbReference type="AlphaFoldDB" id="A0A0G1HPJ1"/>
<comment type="caution">
    <text evidence="23">The sequence shown here is derived from an EMBL/GenBank/DDBJ whole genome shotgun (WGS) entry which is preliminary data.</text>
</comment>
<reference evidence="23 24" key="1">
    <citation type="journal article" date="2015" name="Nature">
        <title>rRNA introns, odd ribosomes, and small enigmatic genomes across a large radiation of phyla.</title>
        <authorList>
            <person name="Brown C.T."/>
            <person name="Hug L.A."/>
            <person name="Thomas B.C."/>
            <person name="Sharon I."/>
            <person name="Castelle C.J."/>
            <person name="Singh A."/>
            <person name="Wilkins M.J."/>
            <person name="Williams K.H."/>
            <person name="Banfield J.F."/>
        </authorList>
    </citation>
    <scope>NUCLEOTIDE SEQUENCE [LARGE SCALE GENOMIC DNA]</scope>
</reference>
<evidence type="ECO:0000256" key="13">
    <source>
        <dbReference type="ARBA" id="ARBA00029673"/>
    </source>
</evidence>
<evidence type="ECO:0000256" key="12">
    <source>
        <dbReference type="ARBA" id="ARBA00026218"/>
    </source>
</evidence>
<dbReference type="GO" id="GO:0042262">
    <property type="term" value="P:DNA protection"/>
    <property type="evidence" value="ECO:0007669"/>
    <property type="project" value="InterPro"/>
</dbReference>
<sequence length="171" mass="19821">MNIKEYELRLVEPPRQVTITLLLRDHEILLAMKKRGFGSGKWNGVGGKAGQNETVLEAAVRETQEEICVVPKDLQHVGLITFYHPYSHDGQGFNQQVSVYLSRDWQGEPQETEEMRPQWFDLDAIPYHVMWWDDEIWLPLVLSGKKVLAAFMFDENEKIIDQIVEPVVDLN</sequence>
<evidence type="ECO:0000256" key="20">
    <source>
        <dbReference type="ARBA" id="ARBA00049032"/>
    </source>
</evidence>
<dbReference type="InterPro" id="IPR015797">
    <property type="entry name" value="NUDIX_hydrolase-like_dom_sf"/>
</dbReference>
<evidence type="ECO:0000256" key="14">
    <source>
        <dbReference type="ARBA" id="ARBA00030634"/>
    </source>
</evidence>
<evidence type="ECO:0000256" key="11">
    <source>
        <dbReference type="ARBA" id="ARBA00026103"/>
    </source>
</evidence>
<evidence type="ECO:0000256" key="6">
    <source>
        <dbReference type="ARBA" id="ARBA00022842"/>
    </source>
</evidence>
<comment type="catalytic activity">
    <reaction evidence="7">
        <text>8-oxo-dATP + H2O = 8-oxo-dAMP + diphosphate + H(+)</text>
        <dbReference type="Rhea" id="RHEA:65396"/>
        <dbReference type="ChEBI" id="CHEBI:15377"/>
        <dbReference type="ChEBI" id="CHEBI:15378"/>
        <dbReference type="ChEBI" id="CHEBI:33019"/>
        <dbReference type="ChEBI" id="CHEBI:71361"/>
        <dbReference type="ChEBI" id="CHEBI:172871"/>
    </reaction>
    <physiologicalReaction direction="left-to-right" evidence="7">
        <dbReference type="Rhea" id="RHEA:65397"/>
    </physiologicalReaction>
</comment>
<comment type="subunit">
    <text evidence="3">Monomer.</text>
</comment>
<dbReference type="PANTHER" id="PTHR43758:SF2">
    <property type="entry name" value="OXIDIZED PURINE NUCLEOSIDE TRIPHOSPHATE HYDROLASE"/>
    <property type="match status" value="1"/>
</dbReference>
<comment type="function">
    <text evidence="21">Oxidized purine nucleoside triphosphate hydrolase which is a prominent sanitizer of the oxidized nucleotide pool. Catalyzes the hydrolysis of 2-oxo-dATP (2-hydroxy-dATP) into 2-oxo-dAMP. Also has a significant hydrolase activity toward 2-oxo-ATP, 8-oxo-dGTP and 8-oxo-dATP. Through the hydrolysis of oxidized purine nucleoside triphosphates, prevents their incorporation into DNA and the subsequent transversions A:T to C:G and G:C to T:A. Also catalyzes the hydrolysis of methylated purine nucleoside triphosphate preventing their integration into DNA. Through this antimutagenic activity protects cells from oxidative stress.</text>
</comment>
<comment type="catalytic activity">
    <reaction evidence="19">
        <text>O(6)-methyl-dGTP + H2O = O(6)-methyl-dGMP + diphosphate + H(+)</text>
        <dbReference type="Rhea" id="RHEA:67600"/>
        <dbReference type="ChEBI" id="CHEBI:15377"/>
        <dbReference type="ChEBI" id="CHEBI:15378"/>
        <dbReference type="ChEBI" id="CHEBI:33019"/>
        <dbReference type="ChEBI" id="CHEBI:169974"/>
        <dbReference type="ChEBI" id="CHEBI:169975"/>
    </reaction>
    <physiologicalReaction direction="left-to-right" evidence="19">
        <dbReference type="Rhea" id="RHEA:67601"/>
    </physiologicalReaction>
</comment>
<dbReference type="InterPro" id="IPR003563">
    <property type="entry name" value="8ODP"/>
</dbReference>
<dbReference type="GO" id="GO:0008828">
    <property type="term" value="F:dATP diphosphatase activity"/>
    <property type="evidence" value="ECO:0007669"/>
    <property type="project" value="UniProtKB-EC"/>
</dbReference>
<name>A0A0G1HPJ1_9BACT</name>
<dbReference type="EC" id="3.6.1.56" evidence="11"/>
<evidence type="ECO:0000256" key="7">
    <source>
        <dbReference type="ARBA" id="ARBA00024448"/>
    </source>
</evidence>
<dbReference type="SUPFAM" id="SSF55811">
    <property type="entry name" value="Nudix"/>
    <property type="match status" value="1"/>
</dbReference>
<evidence type="ECO:0000256" key="17">
    <source>
        <dbReference type="ARBA" id="ARBA00032071"/>
    </source>
</evidence>
<feature type="domain" description="Nudix hydrolase" evidence="22">
    <location>
        <begin position="13"/>
        <end position="142"/>
    </location>
</feature>
<dbReference type="InterPro" id="IPR000086">
    <property type="entry name" value="NUDIX_hydrolase_dom"/>
</dbReference>
<evidence type="ECO:0000313" key="23">
    <source>
        <dbReference type="EMBL" id="KKT48845.1"/>
    </source>
</evidence>
<proteinExistence type="inferred from homology"/>
<evidence type="ECO:0000256" key="5">
    <source>
        <dbReference type="ARBA" id="ARBA00022801"/>
    </source>
</evidence>
<comment type="catalytic activity">
    <reaction evidence="18">
        <text>N(6)-methyl-ATP + H2O = N(6)-methyl-AMP + diphosphate + H(+)</text>
        <dbReference type="Rhea" id="RHEA:67608"/>
        <dbReference type="ChEBI" id="CHEBI:15377"/>
        <dbReference type="ChEBI" id="CHEBI:15378"/>
        <dbReference type="ChEBI" id="CHEBI:33019"/>
        <dbReference type="ChEBI" id="CHEBI:144842"/>
        <dbReference type="ChEBI" id="CHEBI:172873"/>
    </reaction>
    <physiologicalReaction direction="left-to-right" evidence="18">
        <dbReference type="Rhea" id="RHEA:67609"/>
    </physiologicalReaction>
</comment>
<evidence type="ECO:0000256" key="3">
    <source>
        <dbReference type="ARBA" id="ARBA00011245"/>
    </source>
</evidence>
<evidence type="ECO:0000313" key="24">
    <source>
        <dbReference type="Proteomes" id="UP000034172"/>
    </source>
</evidence>
<comment type="cofactor">
    <cofactor evidence="1">
        <name>Mg(2+)</name>
        <dbReference type="ChEBI" id="CHEBI:18420"/>
    </cofactor>
</comment>
<dbReference type="GO" id="GO:0005737">
    <property type="term" value="C:cytoplasm"/>
    <property type="evidence" value="ECO:0007669"/>
    <property type="project" value="TreeGrafter"/>
</dbReference>
<evidence type="ECO:0000256" key="18">
    <source>
        <dbReference type="ARBA" id="ARBA00048002"/>
    </source>
</evidence>
<dbReference type="EMBL" id="LCIE01000017">
    <property type="protein sequence ID" value="KKT48845.1"/>
    <property type="molecule type" value="Genomic_DNA"/>
</dbReference>
<evidence type="ECO:0000256" key="8">
    <source>
        <dbReference type="ARBA" id="ARBA00024459"/>
    </source>
</evidence>
<evidence type="ECO:0000256" key="21">
    <source>
        <dbReference type="ARBA" id="ARBA00053094"/>
    </source>
</evidence>
<evidence type="ECO:0000256" key="19">
    <source>
        <dbReference type="ARBA" id="ARBA00048894"/>
    </source>
</evidence>
<dbReference type="Gene3D" id="3.90.79.10">
    <property type="entry name" value="Nucleoside Triphosphate Pyrophosphohydrolase"/>
    <property type="match status" value="1"/>
</dbReference>
<evidence type="ECO:0000256" key="1">
    <source>
        <dbReference type="ARBA" id="ARBA00001946"/>
    </source>
</evidence>
<comment type="catalytic activity">
    <reaction evidence="8">
        <text>2-oxo-dATP + H2O = 2-oxo-dAMP + diphosphate + H(+)</text>
        <dbReference type="Rhea" id="RHEA:31583"/>
        <dbReference type="ChEBI" id="CHEBI:15377"/>
        <dbReference type="ChEBI" id="CHEBI:15378"/>
        <dbReference type="ChEBI" id="CHEBI:33019"/>
        <dbReference type="ChEBI" id="CHEBI:63212"/>
        <dbReference type="ChEBI" id="CHEBI:77897"/>
        <dbReference type="EC" id="3.6.1.56"/>
    </reaction>
    <physiologicalReaction direction="left-to-right" evidence="8">
        <dbReference type="Rhea" id="RHEA:31584"/>
    </physiologicalReaction>
</comment>
<protein>
    <recommendedName>
        <fullName evidence="12">Oxidized purine nucleoside triphosphate hydrolase</fullName>
        <ecNumber evidence="11">3.6.1.56</ecNumber>
    </recommendedName>
    <alternativeName>
        <fullName evidence="16">2-hydroxy-dATP diphosphatase</fullName>
    </alternativeName>
    <alternativeName>
        <fullName evidence="15">7,8-dihydro-8-oxoguanine triphosphatase</fullName>
    </alternativeName>
    <alternativeName>
        <fullName evidence="14">8-oxo-dGTPase</fullName>
    </alternativeName>
    <alternativeName>
        <fullName evidence="17">Methylated purine nucleoside triphosphate hydrolase</fullName>
    </alternativeName>
    <alternativeName>
        <fullName evidence="13">Nucleoside diphosphate-linked moiety X motif 1</fullName>
    </alternativeName>
</protein>
<dbReference type="STRING" id="1618392.UW41_C0017G0008"/>
<evidence type="ECO:0000256" key="16">
    <source>
        <dbReference type="ARBA" id="ARBA00031927"/>
    </source>
</evidence>